<sequence>MECITTMEGILRYHWYAQMHDLKNNYRHIATHDTTYKRFEAICVLDLDSVTASQLSKGTLLQIIKKQTEIDSLCFPETLQKLIIINAPSFFTMTWKMMKGWVDVRTSNKVEIYSTKRHKWEKRLRELVEQNNLPIDYGGSGESTTSVLERGETYTYSTTRGRKQSSITTEEEEPHYHHHPQHETATSIMPEKNKTVKHRCQALSVRYSSPTTTLLSLSKGQTMKLKVCTKSIVGGTFYITSPDGTSIFNPTTNHSGFVVRHDCAKIHQNGIYDEKDGEDEPTKTDFNITLTQQGVYKVKFVANKGSRFGSNTEMFLLVGQIYCDDNNGDKFDVVAANATTTAASPQVVTSVSRQVKGKERSHSSSPSGVIIEEQKYDAESHQDEINSREEIQEDEDDDLEDVALSVASPTSITPQEADNVPFSSTSYLNKNERWFGSTNNHRTATTFSTNMDFSSQFGGIKQQPTFELFANAKKEAFSTAYCEVPPHHQRYVMEEKEDKAPPSSSTDTAGMFSGATLFSSIFSSLICDGICGSIDSVE</sequence>
<evidence type="ECO:0000256" key="1">
    <source>
        <dbReference type="SAM" id="MobiDB-lite"/>
    </source>
</evidence>
<name>A0A7S4WDL2_9STRA</name>
<accession>A0A7S4WDL2</accession>
<dbReference type="PANTHER" id="PTHR45657">
    <property type="entry name" value="CRAL-TRIO DOMAIN-CONTAINING PROTEIN YKL091C-RELATED"/>
    <property type="match status" value="1"/>
</dbReference>
<evidence type="ECO:0000259" key="2">
    <source>
        <dbReference type="PROSITE" id="PS50191"/>
    </source>
</evidence>
<dbReference type="Gene3D" id="3.40.525.10">
    <property type="entry name" value="CRAL-TRIO lipid binding domain"/>
    <property type="match status" value="1"/>
</dbReference>
<dbReference type="SUPFAM" id="SSF52087">
    <property type="entry name" value="CRAL/TRIO domain"/>
    <property type="match status" value="1"/>
</dbReference>
<evidence type="ECO:0000313" key="3">
    <source>
        <dbReference type="EMBL" id="CAE4645845.1"/>
    </source>
</evidence>
<gene>
    <name evidence="3" type="ORF">DBRI00130_LOCUS35322</name>
</gene>
<feature type="domain" description="CRAL-TRIO" evidence="2">
    <location>
        <begin position="1"/>
        <end position="145"/>
    </location>
</feature>
<dbReference type="EMBL" id="HBNS01045681">
    <property type="protein sequence ID" value="CAE4645845.1"/>
    <property type="molecule type" value="Transcribed_RNA"/>
</dbReference>
<feature type="region of interest" description="Disordered" evidence="1">
    <location>
        <begin position="154"/>
        <end position="191"/>
    </location>
</feature>
<reference evidence="3" key="1">
    <citation type="submission" date="2021-01" db="EMBL/GenBank/DDBJ databases">
        <authorList>
            <person name="Corre E."/>
            <person name="Pelletier E."/>
            <person name="Niang G."/>
            <person name="Scheremetjew M."/>
            <person name="Finn R."/>
            <person name="Kale V."/>
            <person name="Holt S."/>
            <person name="Cochrane G."/>
            <person name="Meng A."/>
            <person name="Brown T."/>
            <person name="Cohen L."/>
        </authorList>
    </citation>
    <scope>NUCLEOTIDE SEQUENCE</scope>
    <source>
        <strain evidence="3">GSO104</strain>
    </source>
</reference>
<dbReference type="PANTHER" id="PTHR45657:SF1">
    <property type="entry name" value="CRAL-TRIO DOMAIN-CONTAINING PROTEIN YKL091C-RELATED"/>
    <property type="match status" value="1"/>
</dbReference>
<dbReference type="AlphaFoldDB" id="A0A7S4WDL2"/>
<feature type="compositionally biased region" description="Polar residues" evidence="1">
    <location>
        <begin position="154"/>
        <end position="168"/>
    </location>
</feature>
<feature type="region of interest" description="Disordered" evidence="1">
    <location>
        <begin position="351"/>
        <end position="396"/>
    </location>
</feature>
<dbReference type="InterPro" id="IPR036865">
    <property type="entry name" value="CRAL-TRIO_dom_sf"/>
</dbReference>
<dbReference type="CDD" id="cd00170">
    <property type="entry name" value="SEC14"/>
    <property type="match status" value="1"/>
</dbReference>
<dbReference type="InterPro" id="IPR051026">
    <property type="entry name" value="PI/PC_transfer"/>
</dbReference>
<organism evidence="3">
    <name type="scientific">Ditylum brightwellii</name>
    <dbReference type="NCBI Taxonomy" id="49249"/>
    <lineage>
        <taxon>Eukaryota</taxon>
        <taxon>Sar</taxon>
        <taxon>Stramenopiles</taxon>
        <taxon>Ochrophyta</taxon>
        <taxon>Bacillariophyta</taxon>
        <taxon>Mediophyceae</taxon>
        <taxon>Lithodesmiophycidae</taxon>
        <taxon>Lithodesmiales</taxon>
        <taxon>Lithodesmiaceae</taxon>
        <taxon>Ditylum</taxon>
    </lineage>
</organism>
<dbReference type="PROSITE" id="PS50191">
    <property type="entry name" value="CRAL_TRIO"/>
    <property type="match status" value="1"/>
</dbReference>
<dbReference type="SMART" id="SM00516">
    <property type="entry name" value="SEC14"/>
    <property type="match status" value="1"/>
</dbReference>
<proteinExistence type="predicted"/>
<dbReference type="Pfam" id="PF00650">
    <property type="entry name" value="CRAL_TRIO"/>
    <property type="match status" value="1"/>
</dbReference>
<dbReference type="InterPro" id="IPR001251">
    <property type="entry name" value="CRAL-TRIO_dom"/>
</dbReference>
<feature type="compositionally biased region" description="Basic and acidic residues" evidence="1">
    <location>
        <begin position="372"/>
        <end position="390"/>
    </location>
</feature>
<protein>
    <recommendedName>
        <fullName evidence="2">CRAL-TRIO domain-containing protein</fullName>
    </recommendedName>
</protein>